<gene>
    <name evidence="1" type="ORF">THERMOS_1841</name>
</gene>
<evidence type="ECO:0000313" key="2">
    <source>
        <dbReference type="Proteomes" id="UP000643672"/>
    </source>
</evidence>
<proteinExistence type="predicted"/>
<organism evidence="1 2">
    <name type="scientific">Bathymodiolus thermophilus thioautotrophic gill symbiont</name>
    <dbReference type="NCBI Taxonomy" id="2360"/>
    <lineage>
        <taxon>Bacteria</taxon>
        <taxon>Pseudomonadati</taxon>
        <taxon>Pseudomonadota</taxon>
        <taxon>Gammaproteobacteria</taxon>
        <taxon>sulfur-oxidizing symbionts</taxon>
    </lineage>
</organism>
<protein>
    <submittedName>
        <fullName evidence="1">Uncharacterized protein</fullName>
    </submittedName>
</protein>
<name>A0A8H9CGD5_9GAMM</name>
<accession>A0A8H9CGD5</accession>
<keyword evidence="2" id="KW-1185">Reference proteome</keyword>
<comment type="caution">
    <text evidence="1">The sequence shown here is derived from an EMBL/GenBank/DDBJ whole genome shotgun (WGS) entry which is preliminary data.</text>
</comment>
<sequence length="42" mass="4613">MSLIFTAILKIFLSRLCGGESQDSTHTTSSKFLSRLCGGEYN</sequence>
<dbReference type="Proteomes" id="UP000643672">
    <property type="component" value="Unassembled WGS sequence"/>
</dbReference>
<reference evidence="1 2" key="1">
    <citation type="submission" date="2020-05" db="EMBL/GenBank/DDBJ databases">
        <authorList>
            <person name="Petersen J."/>
            <person name="Sayavedra L."/>
        </authorList>
    </citation>
    <scope>NUCLEOTIDE SEQUENCE [LARGE SCALE GENOMIC DNA]</scope>
    <source>
        <strain evidence="1">B thermophilus SOXS</strain>
    </source>
</reference>
<evidence type="ECO:0000313" key="1">
    <source>
        <dbReference type="EMBL" id="CAB5503802.1"/>
    </source>
</evidence>
<dbReference type="AlphaFoldDB" id="A0A8H9CGD5"/>
<dbReference type="EMBL" id="CAESAQ020000078">
    <property type="protein sequence ID" value="CAB5503802.1"/>
    <property type="molecule type" value="Genomic_DNA"/>
</dbReference>